<dbReference type="EMBL" id="JAHLQT010003582">
    <property type="protein sequence ID" value="KAG7176326.1"/>
    <property type="molecule type" value="Genomic_DNA"/>
</dbReference>
<accession>A0A8J5TJT0</accession>
<evidence type="ECO:0000313" key="1">
    <source>
        <dbReference type="EMBL" id="KAG7176326.1"/>
    </source>
</evidence>
<sequence>MLYLDRKSGVGVTFWVNGEGWVRDGRVVGEKGYGWGGIEDRKEKEEEDECWREGGRAVSWHGYIGLWDTDQVLISVQEFDHKDEMITVWKDV</sequence>
<reference evidence="1" key="1">
    <citation type="journal article" date="2021" name="Sci. Adv.">
        <title>The American lobster genome reveals insights on longevity, neural, and immune adaptations.</title>
        <authorList>
            <person name="Polinski J.M."/>
            <person name="Zimin A.V."/>
            <person name="Clark K.F."/>
            <person name="Kohn A.B."/>
            <person name="Sadowski N."/>
            <person name="Timp W."/>
            <person name="Ptitsyn A."/>
            <person name="Khanna P."/>
            <person name="Romanova D.Y."/>
            <person name="Williams P."/>
            <person name="Greenwood S.J."/>
            <person name="Moroz L.L."/>
            <person name="Walt D.R."/>
            <person name="Bodnar A.G."/>
        </authorList>
    </citation>
    <scope>NUCLEOTIDE SEQUENCE</scope>
    <source>
        <strain evidence="1">GMGI-L3</strain>
    </source>
</reference>
<dbReference type="Proteomes" id="UP000747542">
    <property type="component" value="Unassembled WGS sequence"/>
</dbReference>
<name>A0A8J5TJT0_HOMAM</name>
<comment type="caution">
    <text evidence="1">The sequence shown here is derived from an EMBL/GenBank/DDBJ whole genome shotgun (WGS) entry which is preliminary data.</text>
</comment>
<dbReference type="AlphaFoldDB" id="A0A8J5TJT0"/>
<gene>
    <name evidence="1" type="ORF">Hamer_G009118</name>
</gene>
<evidence type="ECO:0000313" key="2">
    <source>
        <dbReference type="Proteomes" id="UP000747542"/>
    </source>
</evidence>
<proteinExistence type="predicted"/>
<keyword evidence="2" id="KW-1185">Reference proteome</keyword>
<organism evidence="1 2">
    <name type="scientific">Homarus americanus</name>
    <name type="common">American lobster</name>
    <dbReference type="NCBI Taxonomy" id="6706"/>
    <lineage>
        <taxon>Eukaryota</taxon>
        <taxon>Metazoa</taxon>
        <taxon>Ecdysozoa</taxon>
        <taxon>Arthropoda</taxon>
        <taxon>Crustacea</taxon>
        <taxon>Multicrustacea</taxon>
        <taxon>Malacostraca</taxon>
        <taxon>Eumalacostraca</taxon>
        <taxon>Eucarida</taxon>
        <taxon>Decapoda</taxon>
        <taxon>Pleocyemata</taxon>
        <taxon>Astacidea</taxon>
        <taxon>Nephropoidea</taxon>
        <taxon>Nephropidae</taxon>
        <taxon>Homarus</taxon>
    </lineage>
</organism>
<protein>
    <submittedName>
        <fullName evidence="1">Uncharacterized protein</fullName>
    </submittedName>
</protein>